<gene>
    <name evidence="11" type="ORF">X975_15784</name>
</gene>
<dbReference type="GO" id="GO:0005886">
    <property type="term" value="C:plasma membrane"/>
    <property type="evidence" value="ECO:0007669"/>
    <property type="project" value="TreeGrafter"/>
</dbReference>
<dbReference type="Gene3D" id="6.10.140.1330">
    <property type="match status" value="1"/>
</dbReference>
<feature type="transmembrane region" description="Helical" evidence="9">
    <location>
        <begin position="21"/>
        <end position="47"/>
    </location>
</feature>
<feature type="transmembrane region" description="Helical" evidence="9">
    <location>
        <begin position="90"/>
        <end position="112"/>
    </location>
</feature>
<keyword evidence="6" id="KW-0406">Ion transport</keyword>
<proteinExistence type="predicted"/>
<dbReference type="InterPro" id="IPR004709">
    <property type="entry name" value="NaH_exchanger"/>
</dbReference>
<evidence type="ECO:0000256" key="6">
    <source>
        <dbReference type="ARBA" id="ARBA00023065"/>
    </source>
</evidence>
<dbReference type="Pfam" id="PF00999">
    <property type="entry name" value="Na_H_Exchanger"/>
    <property type="match status" value="1"/>
</dbReference>
<keyword evidence="2" id="KW-0813">Transport</keyword>
<dbReference type="GO" id="GO:0015386">
    <property type="term" value="F:potassium:proton antiporter activity"/>
    <property type="evidence" value="ECO:0007669"/>
    <property type="project" value="TreeGrafter"/>
</dbReference>
<comment type="subcellular location">
    <subcellularLocation>
        <location evidence="1">Membrane</location>
        <topology evidence="1">Multi-pass membrane protein</topology>
    </subcellularLocation>
</comment>
<dbReference type="STRING" id="407821.A0A087TCC7"/>
<evidence type="ECO:0000256" key="9">
    <source>
        <dbReference type="SAM" id="Phobius"/>
    </source>
</evidence>
<evidence type="ECO:0000313" key="12">
    <source>
        <dbReference type="Proteomes" id="UP000054359"/>
    </source>
</evidence>
<name>A0A087TCC7_STEMI</name>
<evidence type="ECO:0000256" key="8">
    <source>
        <dbReference type="ARBA" id="ARBA00023201"/>
    </source>
</evidence>
<dbReference type="Proteomes" id="UP000054359">
    <property type="component" value="Unassembled WGS sequence"/>
</dbReference>
<keyword evidence="12" id="KW-1185">Reference proteome</keyword>
<keyword evidence="5" id="KW-0915">Sodium</keyword>
<evidence type="ECO:0000313" key="11">
    <source>
        <dbReference type="EMBL" id="KFM62766.1"/>
    </source>
</evidence>
<evidence type="ECO:0000259" key="10">
    <source>
        <dbReference type="Pfam" id="PF00999"/>
    </source>
</evidence>
<dbReference type="GO" id="GO:0051453">
    <property type="term" value="P:regulation of intracellular pH"/>
    <property type="evidence" value="ECO:0007669"/>
    <property type="project" value="TreeGrafter"/>
</dbReference>
<evidence type="ECO:0000256" key="4">
    <source>
        <dbReference type="ARBA" id="ARBA00022989"/>
    </source>
</evidence>
<dbReference type="GO" id="GO:0098719">
    <property type="term" value="P:sodium ion import across plasma membrane"/>
    <property type="evidence" value="ECO:0007669"/>
    <property type="project" value="TreeGrafter"/>
</dbReference>
<evidence type="ECO:0000256" key="7">
    <source>
        <dbReference type="ARBA" id="ARBA00023136"/>
    </source>
</evidence>
<dbReference type="PANTHER" id="PTHR10110">
    <property type="entry name" value="SODIUM/HYDROGEN EXCHANGER"/>
    <property type="match status" value="1"/>
</dbReference>
<evidence type="ECO:0000256" key="5">
    <source>
        <dbReference type="ARBA" id="ARBA00023053"/>
    </source>
</evidence>
<evidence type="ECO:0000256" key="1">
    <source>
        <dbReference type="ARBA" id="ARBA00004141"/>
    </source>
</evidence>
<keyword evidence="8" id="KW-0739">Sodium transport</keyword>
<dbReference type="GO" id="GO:0015385">
    <property type="term" value="F:sodium:proton antiporter activity"/>
    <property type="evidence" value="ECO:0007669"/>
    <property type="project" value="InterPro"/>
</dbReference>
<dbReference type="OrthoDB" id="196264at2759"/>
<dbReference type="AlphaFoldDB" id="A0A087TCC7"/>
<evidence type="ECO:0000256" key="3">
    <source>
        <dbReference type="ARBA" id="ARBA00022692"/>
    </source>
</evidence>
<dbReference type="PRINTS" id="PR01084">
    <property type="entry name" value="NAHEXCHNGR"/>
</dbReference>
<protein>
    <submittedName>
        <fullName evidence="11">Sodium/hydrogen exchanger 3</fullName>
    </submittedName>
</protein>
<dbReference type="PANTHER" id="PTHR10110:SF98">
    <property type="entry name" value="SODIUM_HYDROGEN EXCHANGER"/>
    <property type="match status" value="1"/>
</dbReference>
<dbReference type="InterPro" id="IPR018422">
    <property type="entry name" value="Cation/H_exchanger_CPA1"/>
</dbReference>
<evidence type="ECO:0000256" key="2">
    <source>
        <dbReference type="ARBA" id="ARBA00022448"/>
    </source>
</evidence>
<keyword evidence="7 9" id="KW-0472">Membrane</keyword>
<feature type="transmembrane region" description="Helical" evidence="9">
    <location>
        <begin position="132"/>
        <end position="156"/>
    </location>
</feature>
<keyword evidence="4 9" id="KW-1133">Transmembrane helix</keyword>
<keyword evidence="3 9" id="KW-0812">Transmembrane</keyword>
<dbReference type="EMBL" id="KK114570">
    <property type="protein sequence ID" value="KFM62766.1"/>
    <property type="molecule type" value="Genomic_DNA"/>
</dbReference>
<feature type="domain" description="Cation/H+ exchanger transmembrane" evidence="10">
    <location>
        <begin position="2"/>
        <end position="162"/>
    </location>
</feature>
<sequence>MLPPIVLDAGYFMPNRPFFDNLVTILMFAVVGTVFNAMSVGLSLWAVGLTGLYGVEMPLLDTLLFSSIACAVDPIAVLAVFEEIHVNEVLYILVFGESLLNDAVTVVLYHMFEGYAEMGPKNIITVDYLAGVASFFVVAVGGTIVGILWGLLAAFVSRFTHHVR</sequence>
<feature type="transmembrane region" description="Helical" evidence="9">
    <location>
        <begin position="59"/>
        <end position="81"/>
    </location>
</feature>
<dbReference type="OMA" id="FFANCGA"/>
<dbReference type="InterPro" id="IPR006153">
    <property type="entry name" value="Cation/H_exchanger_TM"/>
</dbReference>
<feature type="non-terminal residue" evidence="11">
    <location>
        <position position="164"/>
    </location>
</feature>
<accession>A0A087TCC7</accession>
<organism evidence="11 12">
    <name type="scientific">Stegodyphus mimosarum</name>
    <name type="common">African social velvet spider</name>
    <dbReference type="NCBI Taxonomy" id="407821"/>
    <lineage>
        <taxon>Eukaryota</taxon>
        <taxon>Metazoa</taxon>
        <taxon>Ecdysozoa</taxon>
        <taxon>Arthropoda</taxon>
        <taxon>Chelicerata</taxon>
        <taxon>Arachnida</taxon>
        <taxon>Araneae</taxon>
        <taxon>Araneomorphae</taxon>
        <taxon>Entelegynae</taxon>
        <taxon>Eresoidea</taxon>
        <taxon>Eresidae</taxon>
        <taxon>Stegodyphus</taxon>
    </lineage>
</organism>
<reference evidence="11 12" key="1">
    <citation type="submission" date="2013-11" db="EMBL/GenBank/DDBJ databases">
        <title>Genome sequencing of Stegodyphus mimosarum.</title>
        <authorList>
            <person name="Bechsgaard J."/>
        </authorList>
    </citation>
    <scope>NUCLEOTIDE SEQUENCE [LARGE SCALE GENOMIC DNA]</scope>
</reference>